<protein>
    <submittedName>
        <fullName evidence="2">Uncharacterized protein</fullName>
    </submittedName>
</protein>
<organism evidence="2">
    <name type="scientific">Sinorhizobium fredii (strain USDA 257)</name>
    <dbReference type="NCBI Taxonomy" id="1185652"/>
    <lineage>
        <taxon>Bacteria</taxon>
        <taxon>Pseudomonadati</taxon>
        <taxon>Pseudomonadota</taxon>
        <taxon>Alphaproteobacteria</taxon>
        <taxon>Hyphomicrobiales</taxon>
        <taxon>Rhizobiaceae</taxon>
        <taxon>Sinorhizobium/Ensifer group</taxon>
        <taxon>Sinorhizobium</taxon>
    </lineage>
</organism>
<dbReference type="HOGENOM" id="CLU_2939327_0_0_5"/>
<dbReference type="AlphaFoldDB" id="I3XGJ8"/>
<gene>
    <name evidence="2" type="ORF">USDA257_p02890</name>
</gene>
<geneLocation type="plasmid" evidence="3">
    <name>pUSDA257 fragment 2</name>
</geneLocation>
<evidence type="ECO:0000313" key="3">
    <source>
        <dbReference type="Proteomes" id="UP000006180"/>
    </source>
</evidence>
<sequence>MLRTSAITSTLQQIGNAAAQTVGLSPNFHDTSVPARSATQADNGSMVPSSGRPRKQQQSQ</sequence>
<proteinExistence type="predicted"/>
<evidence type="ECO:0000313" key="2">
    <source>
        <dbReference type="EMBL" id="AFL55004.1"/>
    </source>
</evidence>
<feature type="compositionally biased region" description="Polar residues" evidence="1">
    <location>
        <begin position="37"/>
        <end position="48"/>
    </location>
</feature>
<name>I3XGJ8_SINF2</name>
<feature type="region of interest" description="Disordered" evidence="1">
    <location>
        <begin position="25"/>
        <end position="60"/>
    </location>
</feature>
<evidence type="ECO:0000256" key="1">
    <source>
        <dbReference type="SAM" id="MobiDB-lite"/>
    </source>
</evidence>
<keyword evidence="2" id="KW-0614">Plasmid</keyword>
<accession>I3XGJ8</accession>
<reference evidence="2" key="1">
    <citation type="journal article" date="2012" name="J. Bacteriol.">
        <title>Complete genome sequence of the broad-host-range strain Sinorhizobium fredii USDA257.</title>
        <authorList>
            <person name="Schuldes J."/>
            <person name="Rodriguez Orbegoso M."/>
            <person name="Schmeisser C."/>
            <person name="Krishnan H.B."/>
            <person name="Daniel R."/>
            <person name="Streit W.R."/>
        </authorList>
    </citation>
    <scope>NUCLEOTIDE SEQUENCE [LARGE SCALE GENOMIC DNA]</scope>
    <source>
        <strain evidence="2">USDA 257</strain>
        <plasmid evidence="2">pUSDA257</plasmid>
    </source>
</reference>
<dbReference type="EMBL" id="CP003565">
    <property type="protein sequence ID" value="AFL55004.1"/>
    <property type="molecule type" value="Genomic_DNA"/>
</dbReference>